<dbReference type="GO" id="GO:0000177">
    <property type="term" value="C:cytoplasmic exosome (RNase complex)"/>
    <property type="evidence" value="ECO:0007669"/>
    <property type="project" value="TreeGrafter"/>
</dbReference>
<keyword evidence="10" id="KW-1185">Reference proteome</keyword>
<accession>A0A507F642</accession>
<dbReference type="InterPro" id="IPR036345">
    <property type="entry name" value="ExoRNase_PH_dom2_sf"/>
</dbReference>
<evidence type="ECO:0000256" key="3">
    <source>
        <dbReference type="ARBA" id="ARBA00022552"/>
    </source>
</evidence>
<dbReference type="GO" id="GO:0005730">
    <property type="term" value="C:nucleolus"/>
    <property type="evidence" value="ECO:0007669"/>
    <property type="project" value="TreeGrafter"/>
</dbReference>
<dbReference type="SUPFAM" id="SSF55666">
    <property type="entry name" value="Ribonuclease PH domain 2-like"/>
    <property type="match status" value="1"/>
</dbReference>
<dbReference type="InterPro" id="IPR015847">
    <property type="entry name" value="ExoRNase_PH_dom2"/>
</dbReference>
<dbReference type="Pfam" id="PF01138">
    <property type="entry name" value="RNase_PH"/>
    <property type="match status" value="1"/>
</dbReference>
<name>A0A507F642_9FUNG</name>
<comment type="subcellular location">
    <subcellularLocation>
        <location evidence="1">Nucleus</location>
    </subcellularLocation>
</comment>
<dbReference type="InterPro" id="IPR001247">
    <property type="entry name" value="ExoRNase_PH_dom1"/>
</dbReference>
<dbReference type="InterPro" id="IPR050080">
    <property type="entry name" value="RNase_PH"/>
</dbReference>
<dbReference type="PANTHER" id="PTHR11953:SF1">
    <property type="entry name" value="EXOSOME COMPLEX COMPONENT RRP46"/>
    <property type="match status" value="1"/>
</dbReference>
<dbReference type="GO" id="GO:0016075">
    <property type="term" value="P:rRNA catabolic process"/>
    <property type="evidence" value="ECO:0007669"/>
    <property type="project" value="TreeGrafter"/>
</dbReference>
<evidence type="ECO:0000259" key="7">
    <source>
        <dbReference type="Pfam" id="PF01138"/>
    </source>
</evidence>
<dbReference type="GO" id="GO:0071028">
    <property type="term" value="P:nuclear mRNA surveillance"/>
    <property type="evidence" value="ECO:0007669"/>
    <property type="project" value="TreeGrafter"/>
</dbReference>
<dbReference type="SUPFAM" id="SSF54211">
    <property type="entry name" value="Ribosomal protein S5 domain 2-like"/>
    <property type="match status" value="1"/>
</dbReference>
<proteinExistence type="inferred from homology"/>
<protein>
    <submittedName>
        <fullName evidence="9">Uncharacterized protein</fullName>
    </submittedName>
</protein>
<dbReference type="GO" id="GO:0006364">
    <property type="term" value="P:rRNA processing"/>
    <property type="evidence" value="ECO:0007669"/>
    <property type="project" value="UniProtKB-KW"/>
</dbReference>
<sequence length="229" mass="24873">MVLQRSDGRTDNLQLRPPTTTLSPLSRADGSARFAYGKSAVLAAVYGPKEVRLRDELLDSAKIEVLFRPLVGLSGTTERLYEKTIREILESVILKHLHPRTSVQTFEGADDDSSSLILSCAINATILALMDAGVGLKSMVASVTCIIDDSNQLVLDPSAEEIKGAKSVHVFTFDNVSKDVTSCVSTGVYTYEQYKSVFEVSQSACASVQAVYRQTMENKVGGVETVDEE</sequence>
<dbReference type="STRING" id="246404.A0A507F642"/>
<dbReference type="Pfam" id="PF03725">
    <property type="entry name" value="RNase_PH_C"/>
    <property type="match status" value="1"/>
</dbReference>
<keyword evidence="5" id="KW-0539">Nucleus</keyword>
<dbReference type="InterPro" id="IPR020568">
    <property type="entry name" value="Ribosomal_Su5_D2-typ_SF"/>
</dbReference>
<reference evidence="9 10" key="1">
    <citation type="journal article" date="2019" name="Sci. Rep.">
        <title>Comparative genomics of chytrid fungi reveal insights into the obligate biotrophic and pathogenic lifestyle of Synchytrium endobioticum.</title>
        <authorList>
            <person name="van de Vossenberg B.T.L.H."/>
            <person name="Warris S."/>
            <person name="Nguyen H.D.T."/>
            <person name="van Gent-Pelzer M.P.E."/>
            <person name="Joly D.L."/>
            <person name="van de Geest H.C."/>
            <person name="Bonants P.J.M."/>
            <person name="Smith D.S."/>
            <person name="Levesque C.A."/>
            <person name="van der Lee T.A.J."/>
        </authorList>
    </citation>
    <scope>NUCLEOTIDE SEQUENCE [LARGE SCALE GENOMIC DNA]</scope>
    <source>
        <strain evidence="9 10">CBS 675.73</strain>
    </source>
</reference>
<keyword evidence="4" id="KW-0271">Exosome</keyword>
<evidence type="ECO:0000256" key="4">
    <source>
        <dbReference type="ARBA" id="ARBA00022835"/>
    </source>
</evidence>
<dbReference type="Gene3D" id="3.30.230.70">
    <property type="entry name" value="GHMP Kinase, N-terminal domain"/>
    <property type="match status" value="1"/>
</dbReference>
<dbReference type="AlphaFoldDB" id="A0A507F642"/>
<comment type="similarity">
    <text evidence="2">Belongs to the RNase PH family.</text>
</comment>
<feature type="domain" description="Exoribonuclease phosphorolytic" evidence="7">
    <location>
        <begin position="14"/>
        <end position="134"/>
    </location>
</feature>
<evidence type="ECO:0000256" key="2">
    <source>
        <dbReference type="ARBA" id="ARBA00006678"/>
    </source>
</evidence>
<evidence type="ECO:0000256" key="1">
    <source>
        <dbReference type="ARBA" id="ARBA00004123"/>
    </source>
</evidence>
<evidence type="ECO:0000256" key="6">
    <source>
        <dbReference type="SAM" id="MobiDB-lite"/>
    </source>
</evidence>
<comment type="caution">
    <text evidence="9">The sequence shown here is derived from an EMBL/GenBank/DDBJ whole genome shotgun (WGS) entry which is preliminary data.</text>
</comment>
<evidence type="ECO:0000256" key="5">
    <source>
        <dbReference type="ARBA" id="ARBA00023242"/>
    </source>
</evidence>
<dbReference type="InterPro" id="IPR027408">
    <property type="entry name" value="PNPase/RNase_PH_dom_sf"/>
</dbReference>
<dbReference type="GO" id="GO:0000176">
    <property type="term" value="C:nuclear exosome (RNase complex)"/>
    <property type="evidence" value="ECO:0007669"/>
    <property type="project" value="TreeGrafter"/>
</dbReference>
<organism evidence="9 10">
    <name type="scientific">Chytriomyces confervae</name>
    <dbReference type="NCBI Taxonomy" id="246404"/>
    <lineage>
        <taxon>Eukaryota</taxon>
        <taxon>Fungi</taxon>
        <taxon>Fungi incertae sedis</taxon>
        <taxon>Chytridiomycota</taxon>
        <taxon>Chytridiomycota incertae sedis</taxon>
        <taxon>Chytridiomycetes</taxon>
        <taxon>Chytridiales</taxon>
        <taxon>Chytriomycetaceae</taxon>
        <taxon>Chytriomyces</taxon>
    </lineage>
</organism>
<dbReference type="GO" id="GO:0071051">
    <property type="term" value="P:poly(A)-dependent snoRNA 3'-end processing"/>
    <property type="evidence" value="ECO:0007669"/>
    <property type="project" value="TreeGrafter"/>
</dbReference>
<dbReference type="PANTHER" id="PTHR11953">
    <property type="entry name" value="EXOSOME COMPLEX COMPONENT"/>
    <property type="match status" value="1"/>
</dbReference>
<dbReference type="GO" id="GO:0034475">
    <property type="term" value="P:U4 snRNA 3'-end processing"/>
    <property type="evidence" value="ECO:0007669"/>
    <property type="project" value="TreeGrafter"/>
</dbReference>
<dbReference type="GO" id="GO:0003723">
    <property type="term" value="F:RNA binding"/>
    <property type="evidence" value="ECO:0007669"/>
    <property type="project" value="TreeGrafter"/>
</dbReference>
<evidence type="ECO:0000313" key="9">
    <source>
        <dbReference type="EMBL" id="TPX71582.1"/>
    </source>
</evidence>
<dbReference type="OrthoDB" id="27298at2759"/>
<dbReference type="Proteomes" id="UP000320333">
    <property type="component" value="Unassembled WGS sequence"/>
</dbReference>
<keyword evidence="3" id="KW-0698">rRNA processing</keyword>
<evidence type="ECO:0000259" key="8">
    <source>
        <dbReference type="Pfam" id="PF03725"/>
    </source>
</evidence>
<evidence type="ECO:0000313" key="10">
    <source>
        <dbReference type="Proteomes" id="UP000320333"/>
    </source>
</evidence>
<feature type="domain" description="Exoribonuclease phosphorolytic" evidence="8">
    <location>
        <begin position="139"/>
        <end position="203"/>
    </location>
</feature>
<feature type="region of interest" description="Disordered" evidence="6">
    <location>
        <begin position="1"/>
        <end position="22"/>
    </location>
</feature>
<gene>
    <name evidence="9" type="ORF">CcCBS67573_g06150</name>
</gene>
<dbReference type="CDD" id="cd11372">
    <property type="entry name" value="RNase_PH_RRP46"/>
    <property type="match status" value="1"/>
</dbReference>
<feature type="compositionally biased region" description="Basic and acidic residues" evidence="6">
    <location>
        <begin position="1"/>
        <end position="10"/>
    </location>
</feature>
<feature type="compositionally biased region" description="Polar residues" evidence="6">
    <location>
        <begin position="11"/>
        <end position="22"/>
    </location>
</feature>
<dbReference type="EMBL" id="QEAP01000249">
    <property type="protein sequence ID" value="TPX71582.1"/>
    <property type="molecule type" value="Genomic_DNA"/>
</dbReference>